<keyword evidence="7" id="KW-0968">Cytoplasmic vesicle</keyword>
<feature type="transmembrane region" description="Helical" evidence="7">
    <location>
        <begin position="334"/>
        <end position="353"/>
    </location>
</feature>
<keyword evidence="7" id="KW-0256">Endoplasmic reticulum</keyword>
<proteinExistence type="inferred from homology"/>
<dbReference type="EMBL" id="JBBBZM010000029">
    <property type="protein sequence ID" value="KAL0637869.1"/>
    <property type="molecule type" value="Genomic_DNA"/>
</dbReference>
<keyword evidence="7" id="KW-0333">Golgi apparatus</keyword>
<name>A0ABR3GPL7_9PEZI</name>
<evidence type="ECO:0000256" key="2">
    <source>
        <dbReference type="ARBA" id="ARBA00010425"/>
    </source>
</evidence>
<gene>
    <name evidence="9" type="primary">VRG4</name>
    <name evidence="9" type="ORF">Q9L58_003089</name>
</gene>
<comment type="similarity">
    <text evidence="2 7">Belongs to the TPT transporter family. SLC35D subfamily.</text>
</comment>
<dbReference type="PANTHER" id="PTHR11132">
    <property type="entry name" value="SOLUTE CARRIER FAMILY 35"/>
    <property type="match status" value="1"/>
</dbReference>
<keyword evidence="7" id="KW-0762">Sugar transport</keyword>
<comment type="subunit">
    <text evidence="3 7">Homooligomer.</text>
</comment>
<feature type="transmembrane region" description="Helical" evidence="7">
    <location>
        <begin position="208"/>
        <end position="226"/>
    </location>
</feature>
<accession>A0ABR3GPL7</accession>
<dbReference type="InterPro" id="IPR037185">
    <property type="entry name" value="EmrE-like"/>
</dbReference>
<dbReference type="InterPro" id="IPR050186">
    <property type="entry name" value="TPT_transporter"/>
</dbReference>
<feature type="transmembrane region" description="Helical" evidence="7">
    <location>
        <begin position="165"/>
        <end position="188"/>
    </location>
</feature>
<protein>
    <recommendedName>
        <fullName evidence="7">GDP-mannose transporter</fullName>
        <shortName evidence="7">GMT</shortName>
    </recommendedName>
</protein>
<reference evidence="9 10" key="1">
    <citation type="submission" date="2024-02" db="EMBL/GenBank/DDBJ databases">
        <title>Discinaceae phylogenomics.</title>
        <authorList>
            <person name="Dirks A.C."/>
            <person name="James T.Y."/>
        </authorList>
    </citation>
    <scope>NUCLEOTIDE SEQUENCE [LARGE SCALE GENOMIC DNA]</scope>
    <source>
        <strain evidence="9 10">ACD0624</strain>
    </source>
</reference>
<sequence length="387" mass="41997">MAEKEKQDSFRIDMGPDHDEDKPFIPTRPSRASHGGSAPTVPSSPLVPILSYCGASILMTVTNKYVLGGADFNLNFFLLCIQNVVCVVAIQLCKSTKIITYRDFNVDEARKWFPISLLLITMIYTSSKALQFLSIPVYTIFKNLTIILIAYGEVLWFGGSVSPMALFSFGLMVVSSVVAAWADISAAVSSYGHSSSEQAQALSTLNAGYIWVLVNCLSSASYVLAMRKRIKLTNFKDFDTMFYNNLLSIPVLLLCSLFLEDWSSANISSNFPEDRRTNLMIAMLFSGLSSVFISYTSAWCVRVTSSTTYSMVGALNKLPIALSGLVFFDAPVTLAGITAISIGFLSGIVYALAKVKQTKAKGGALPVSNPITSSSSQSMRDSFGGKA</sequence>
<evidence type="ECO:0000313" key="9">
    <source>
        <dbReference type="EMBL" id="KAL0637869.1"/>
    </source>
</evidence>
<evidence type="ECO:0000313" key="10">
    <source>
        <dbReference type="Proteomes" id="UP001447188"/>
    </source>
</evidence>
<feature type="compositionally biased region" description="Basic and acidic residues" evidence="8">
    <location>
        <begin position="1"/>
        <end position="23"/>
    </location>
</feature>
<keyword evidence="6 7" id="KW-0472">Membrane</keyword>
<dbReference type="Proteomes" id="UP001447188">
    <property type="component" value="Unassembled WGS sequence"/>
</dbReference>
<feature type="transmembrane region" description="Helical" evidence="7">
    <location>
        <begin position="308"/>
        <end position="328"/>
    </location>
</feature>
<evidence type="ECO:0000256" key="8">
    <source>
        <dbReference type="SAM" id="MobiDB-lite"/>
    </source>
</evidence>
<feature type="transmembrane region" description="Helical" evidence="7">
    <location>
        <begin position="279"/>
        <end position="301"/>
    </location>
</feature>
<evidence type="ECO:0000256" key="3">
    <source>
        <dbReference type="ARBA" id="ARBA00011182"/>
    </source>
</evidence>
<keyword evidence="10" id="KW-1185">Reference proteome</keyword>
<evidence type="ECO:0000256" key="6">
    <source>
        <dbReference type="ARBA" id="ARBA00023136"/>
    </source>
</evidence>
<dbReference type="SUPFAM" id="SSF103481">
    <property type="entry name" value="Multidrug resistance efflux transporter EmrE"/>
    <property type="match status" value="1"/>
</dbReference>
<evidence type="ECO:0000256" key="7">
    <source>
        <dbReference type="RuleBase" id="RU367097"/>
    </source>
</evidence>
<dbReference type="NCBIfam" id="TIGR00803">
    <property type="entry name" value="nst"/>
    <property type="match status" value="1"/>
</dbReference>
<evidence type="ECO:0000256" key="4">
    <source>
        <dbReference type="ARBA" id="ARBA00022692"/>
    </source>
</evidence>
<feature type="transmembrane region" description="Helical" evidence="7">
    <location>
        <begin position="112"/>
        <end position="134"/>
    </location>
</feature>
<feature type="transmembrane region" description="Helical" evidence="7">
    <location>
        <begin position="72"/>
        <end position="92"/>
    </location>
</feature>
<comment type="subcellular location">
    <subcellularLocation>
        <location evidence="7">Golgi apparatus membrane</location>
        <topology evidence="7">Multi-pass membrane protein</topology>
    </subcellularLocation>
    <subcellularLocation>
        <location evidence="7">Cytoplasmic vesicle membrane</location>
        <topology evidence="7">Multi-pass membrane protein</topology>
    </subcellularLocation>
    <subcellularLocation>
        <location evidence="7">Endoplasmic reticulum membrane</location>
        <topology evidence="7">Multi-pass membrane protein</topology>
    </subcellularLocation>
</comment>
<keyword evidence="4 7" id="KW-0812">Transmembrane</keyword>
<keyword evidence="7" id="KW-0813">Transport</keyword>
<comment type="function">
    <text evidence="1 7">Involved in the import of GDP-mannose from the cytoplasm into the Golgi lumen.</text>
</comment>
<feature type="transmembrane region" description="Helical" evidence="7">
    <location>
        <begin position="140"/>
        <end position="158"/>
    </location>
</feature>
<keyword evidence="5 7" id="KW-1133">Transmembrane helix</keyword>
<comment type="caution">
    <text evidence="9">The sequence shown here is derived from an EMBL/GenBank/DDBJ whole genome shotgun (WGS) entry which is preliminary data.</text>
</comment>
<evidence type="ECO:0000256" key="1">
    <source>
        <dbReference type="ARBA" id="ARBA00003420"/>
    </source>
</evidence>
<organism evidence="9 10">
    <name type="scientific">Discina gigas</name>
    <dbReference type="NCBI Taxonomy" id="1032678"/>
    <lineage>
        <taxon>Eukaryota</taxon>
        <taxon>Fungi</taxon>
        <taxon>Dikarya</taxon>
        <taxon>Ascomycota</taxon>
        <taxon>Pezizomycotina</taxon>
        <taxon>Pezizomycetes</taxon>
        <taxon>Pezizales</taxon>
        <taxon>Discinaceae</taxon>
        <taxon>Discina</taxon>
    </lineage>
</organism>
<feature type="transmembrane region" description="Helical" evidence="7">
    <location>
        <begin position="238"/>
        <end position="259"/>
    </location>
</feature>
<evidence type="ECO:0000256" key="5">
    <source>
        <dbReference type="ARBA" id="ARBA00022989"/>
    </source>
</evidence>
<feature type="region of interest" description="Disordered" evidence="8">
    <location>
        <begin position="1"/>
        <end position="41"/>
    </location>
</feature>